<comment type="caution">
    <text evidence="2">The sequence shown here is derived from an EMBL/GenBank/DDBJ whole genome shotgun (WGS) entry which is preliminary data.</text>
</comment>
<feature type="transmembrane region" description="Helical" evidence="1">
    <location>
        <begin position="39"/>
        <end position="57"/>
    </location>
</feature>
<proteinExistence type="predicted"/>
<keyword evidence="1" id="KW-1133">Transmembrane helix</keyword>
<evidence type="ECO:0000256" key="1">
    <source>
        <dbReference type="SAM" id="Phobius"/>
    </source>
</evidence>
<gene>
    <name evidence="2" type="ORF">BU607_09460</name>
</gene>
<accession>A0ABX5ICV3</accession>
<evidence type="ECO:0000313" key="3">
    <source>
        <dbReference type="Proteomes" id="UP000242694"/>
    </source>
</evidence>
<keyword evidence="1" id="KW-0472">Membrane</keyword>
<keyword evidence="1" id="KW-0812">Transmembrane</keyword>
<reference evidence="2 3" key="1">
    <citation type="journal article" date="2016" name="Front. Microbiol.">
        <title>Comprehensive Phylogenetic Analysis of Bovine Non-aureus Staphylococci Species Based on Whole-Genome Sequencing.</title>
        <authorList>
            <person name="Naushad S."/>
            <person name="Barkema H.W."/>
            <person name="Luby C."/>
            <person name="Condas L.A."/>
            <person name="Nobrega D.B."/>
            <person name="Carson D.A."/>
            <person name="De Buck J."/>
        </authorList>
    </citation>
    <scope>NUCLEOTIDE SEQUENCE [LARGE SCALE GENOMIC DNA]</scope>
    <source>
        <strain evidence="2 3">SNUC 993</strain>
    </source>
</reference>
<protein>
    <submittedName>
        <fullName evidence="2">Uncharacterized protein</fullName>
    </submittedName>
</protein>
<organism evidence="2 3">
    <name type="scientific">Staphylococcus auricularis</name>
    <dbReference type="NCBI Taxonomy" id="29379"/>
    <lineage>
        <taxon>Bacteria</taxon>
        <taxon>Bacillati</taxon>
        <taxon>Bacillota</taxon>
        <taxon>Bacilli</taxon>
        <taxon>Bacillales</taxon>
        <taxon>Staphylococcaceae</taxon>
        <taxon>Staphylococcus</taxon>
    </lineage>
</organism>
<name>A0ABX5ICV3_9STAP</name>
<evidence type="ECO:0000313" key="2">
    <source>
        <dbReference type="EMBL" id="PTH13840.1"/>
    </source>
</evidence>
<dbReference type="EMBL" id="PZDI01000059">
    <property type="protein sequence ID" value="PTH13840.1"/>
    <property type="molecule type" value="Genomic_DNA"/>
</dbReference>
<dbReference type="Proteomes" id="UP000242694">
    <property type="component" value="Unassembled WGS sequence"/>
</dbReference>
<sequence length="65" mass="7274">MPKSQQIILAIFLVLLGFNVALPLIGAYFQVELLQFDSILVKALDGITILVAIVFVYRQIKRKGI</sequence>
<keyword evidence="3" id="KW-1185">Reference proteome</keyword>